<sequence>MVDQSGGQLPDLDPQAMARVATVAELAALLRQLRRREARQEGASPLTYRELAAKTGWSRGIIGEYFAGGVLPPTDRFDALIRLLGATAAEQGWLATARDRVEESRRSGGTAESGPPAIPTSRQLPSAVPGFAGRASELAQLDRLMDAAPPTPVALITAVSGTAGVGKTALALHWAHRVADRFGDGQLYLNLRGFDPSGSPVAPAEAIRTLLDALGVPPRRIPTTLEAQAALYRGLLADRQVLLVLDNARDADQVRPLLPGGPACRVLVTSRNQLAGLVSTGGARPISLDLLPVTEARQLLAARIGADRLAAEPEAVDDIVASCTRLPLALAIVAARAAFHPEFPLTALAGELRSARGGLEAFTGADPVSDVRAVFSWSYRALSSGAARLFRLLASHPGPSASGPAVASLAGLPPARTRPLLAELTSANLVAEQGPGRYTCHDLLRAYAAELSQAVDSDHERRSATRRALDHYLHSAHGADRRLDPHRDPIPLLPADPGVTPVETTDHGAALAWFDAELPALLAAAEEAGPAGFDRHLCRLTRSMAHFLERRGHWHRWAAIQELALGAAQRLADPAEEAHARRSLGRAQVHLGRTAVAAAHLGAALALYRDTDDRVGQGRVQFDLSWIAVRQDRYPEGLRHSREALDLFTSAGNRSGQGRALNNIGWCLSWLGHHSDAVGYCQRALDLLLELDDRFGAADAWDSLGHAQHELGRYREAADSYQRSYALWRELGHRYQEADLLARLGDTQSALGDLDAATDTWHRALDILDELDHPDAEQLKVRLDRVGRGTPGRRR</sequence>
<evidence type="ECO:0000313" key="4">
    <source>
        <dbReference type="EMBL" id="MFC6020898.1"/>
    </source>
</evidence>
<organism evidence="4 5">
    <name type="scientific">Plantactinospora solaniradicis</name>
    <dbReference type="NCBI Taxonomy" id="1723736"/>
    <lineage>
        <taxon>Bacteria</taxon>
        <taxon>Bacillati</taxon>
        <taxon>Actinomycetota</taxon>
        <taxon>Actinomycetes</taxon>
        <taxon>Micromonosporales</taxon>
        <taxon>Micromonosporaceae</taxon>
        <taxon>Plantactinospora</taxon>
    </lineage>
</organism>
<dbReference type="InterPro" id="IPR019734">
    <property type="entry name" value="TPR_rpt"/>
</dbReference>
<dbReference type="RefSeq" id="WP_377428571.1">
    <property type="nucleotide sequence ID" value="NZ_JBHSPR010000037.1"/>
</dbReference>
<dbReference type="SUPFAM" id="SSF48452">
    <property type="entry name" value="TPR-like"/>
    <property type="match status" value="1"/>
</dbReference>
<dbReference type="Pfam" id="PF13424">
    <property type="entry name" value="TPR_12"/>
    <property type="match status" value="2"/>
</dbReference>
<dbReference type="SMART" id="SM00530">
    <property type="entry name" value="HTH_XRE"/>
    <property type="match status" value="1"/>
</dbReference>
<evidence type="ECO:0000259" key="3">
    <source>
        <dbReference type="SMART" id="SM00530"/>
    </source>
</evidence>
<evidence type="ECO:0000313" key="5">
    <source>
        <dbReference type="Proteomes" id="UP001596203"/>
    </source>
</evidence>
<keyword evidence="1" id="KW-0802">TPR repeat</keyword>
<dbReference type="CDD" id="cd00093">
    <property type="entry name" value="HTH_XRE"/>
    <property type="match status" value="1"/>
</dbReference>
<keyword evidence="4" id="KW-0547">Nucleotide-binding</keyword>
<dbReference type="InterPro" id="IPR011990">
    <property type="entry name" value="TPR-like_helical_dom_sf"/>
</dbReference>
<comment type="caution">
    <text evidence="4">The sequence shown here is derived from an EMBL/GenBank/DDBJ whole genome shotgun (WGS) entry which is preliminary data.</text>
</comment>
<dbReference type="GO" id="GO:0005524">
    <property type="term" value="F:ATP binding"/>
    <property type="evidence" value="ECO:0007669"/>
    <property type="project" value="UniProtKB-KW"/>
</dbReference>
<keyword evidence="4" id="KW-0067">ATP-binding</keyword>
<evidence type="ECO:0000256" key="2">
    <source>
        <dbReference type="SAM" id="MobiDB-lite"/>
    </source>
</evidence>
<keyword evidence="5" id="KW-1185">Reference proteome</keyword>
<dbReference type="Proteomes" id="UP001596203">
    <property type="component" value="Unassembled WGS sequence"/>
</dbReference>
<feature type="repeat" description="TPR" evidence="1">
    <location>
        <begin position="698"/>
        <end position="731"/>
    </location>
</feature>
<dbReference type="Gene3D" id="3.40.50.300">
    <property type="entry name" value="P-loop containing nucleotide triphosphate hydrolases"/>
    <property type="match status" value="1"/>
</dbReference>
<dbReference type="PRINTS" id="PR00364">
    <property type="entry name" value="DISEASERSIST"/>
</dbReference>
<dbReference type="PANTHER" id="PTHR47691">
    <property type="entry name" value="REGULATOR-RELATED"/>
    <property type="match status" value="1"/>
</dbReference>
<dbReference type="EMBL" id="JBHSPR010000037">
    <property type="protein sequence ID" value="MFC6020898.1"/>
    <property type="molecule type" value="Genomic_DNA"/>
</dbReference>
<feature type="region of interest" description="Disordered" evidence="2">
    <location>
        <begin position="97"/>
        <end position="126"/>
    </location>
</feature>
<accession>A0ABW1KJD1</accession>
<gene>
    <name evidence="4" type="ORF">ACFP2T_32595</name>
</gene>
<dbReference type="Gene3D" id="1.25.40.10">
    <property type="entry name" value="Tetratricopeptide repeat domain"/>
    <property type="match status" value="1"/>
</dbReference>
<dbReference type="SUPFAM" id="SSF47413">
    <property type="entry name" value="lambda repressor-like DNA-binding domains"/>
    <property type="match status" value="1"/>
</dbReference>
<reference evidence="5" key="1">
    <citation type="journal article" date="2019" name="Int. J. Syst. Evol. Microbiol.">
        <title>The Global Catalogue of Microorganisms (GCM) 10K type strain sequencing project: providing services to taxonomists for standard genome sequencing and annotation.</title>
        <authorList>
            <consortium name="The Broad Institute Genomics Platform"/>
            <consortium name="The Broad Institute Genome Sequencing Center for Infectious Disease"/>
            <person name="Wu L."/>
            <person name="Ma J."/>
        </authorList>
    </citation>
    <scope>NUCLEOTIDE SEQUENCE [LARGE SCALE GENOMIC DNA]</scope>
    <source>
        <strain evidence="5">ZS-35-S2</strain>
    </source>
</reference>
<dbReference type="PANTHER" id="PTHR47691:SF3">
    <property type="entry name" value="HTH-TYPE TRANSCRIPTIONAL REGULATOR RV0890C-RELATED"/>
    <property type="match status" value="1"/>
</dbReference>
<feature type="domain" description="HTH cro/C1-type" evidence="3">
    <location>
        <begin position="29"/>
        <end position="91"/>
    </location>
</feature>
<dbReference type="InterPro" id="IPR001387">
    <property type="entry name" value="Cro/C1-type_HTH"/>
</dbReference>
<dbReference type="InterPro" id="IPR010982">
    <property type="entry name" value="Lambda_DNA-bd_dom_sf"/>
</dbReference>
<dbReference type="SUPFAM" id="SSF52540">
    <property type="entry name" value="P-loop containing nucleoside triphosphate hydrolases"/>
    <property type="match status" value="1"/>
</dbReference>
<dbReference type="Pfam" id="PF13560">
    <property type="entry name" value="HTH_31"/>
    <property type="match status" value="1"/>
</dbReference>
<evidence type="ECO:0000256" key="1">
    <source>
        <dbReference type="PROSITE-ProRule" id="PRU00339"/>
    </source>
</evidence>
<dbReference type="SMART" id="SM00028">
    <property type="entry name" value="TPR"/>
    <property type="match status" value="4"/>
</dbReference>
<proteinExistence type="predicted"/>
<protein>
    <submittedName>
        <fullName evidence="4">ATP-binding protein</fullName>
    </submittedName>
</protein>
<name>A0ABW1KJD1_9ACTN</name>
<dbReference type="InterPro" id="IPR027417">
    <property type="entry name" value="P-loop_NTPase"/>
</dbReference>
<feature type="compositionally biased region" description="Basic and acidic residues" evidence="2">
    <location>
        <begin position="97"/>
        <end position="106"/>
    </location>
</feature>
<dbReference type="PROSITE" id="PS50005">
    <property type="entry name" value="TPR"/>
    <property type="match status" value="1"/>
</dbReference>